<evidence type="ECO:0000313" key="2">
    <source>
        <dbReference type="Proteomes" id="UP000321039"/>
    </source>
</evidence>
<evidence type="ECO:0000313" key="1">
    <source>
        <dbReference type="EMBL" id="TXS90812.1"/>
    </source>
</evidence>
<gene>
    <name evidence="1" type="ORF">FV139_17730</name>
</gene>
<keyword evidence="2" id="KW-1185">Reference proteome</keyword>
<organism evidence="1 2">
    <name type="scientific">Parahaliea maris</name>
    <dbReference type="NCBI Taxonomy" id="2716870"/>
    <lineage>
        <taxon>Bacteria</taxon>
        <taxon>Pseudomonadati</taxon>
        <taxon>Pseudomonadota</taxon>
        <taxon>Gammaproteobacteria</taxon>
        <taxon>Cellvibrionales</taxon>
        <taxon>Halieaceae</taxon>
        <taxon>Parahaliea</taxon>
    </lineage>
</organism>
<reference evidence="1 2" key="1">
    <citation type="submission" date="2019-08" db="EMBL/GenBank/DDBJ databases">
        <title>Parahaliea maris sp. nov., isolated from the surface seawater.</title>
        <authorList>
            <person name="Liu Y."/>
        </authorList>
    </citation>
    <scope>NUCLEOTIDE SEQUENCE [LARGE SCALE GENOMIC DNA]</scope>
    <source>
        <strain evidence="1 2">HSLHS9</strain>
    </source>
</reference>
<comment type="caution">
    <text evidence="1">The sequence shown here is derived from an EMBL/GenBank/DDBJ whole genome shotgun (WGS) entry which is preliminary data.</text>
</comment>
<name>A0A5C8ZTA6_9GAMM</name>
<dbReference type="EMBL" id="VRZA01000007">
    <property type="protein sequence ID" value="TXS90812.1"/>
    <property type="molecule type" value="Genomic_DNA"/>
</dbReference>
<dbReference type="Proteomes" id="UP000321039">
    <property type="component" value="Unassembled WGS sequence"/>
</dbReference>
<proteinExistence type="predicted"/>
<dbReference type="AlphaFoldDB" id="A0A5C8ZTA6"/>
<evidence type="ECO:0008006" key="3">
    <source>
        <dbReference type="Google" id="ProtNLM"/>
    </source>
</evidence>
<dbReference type="RefSeq" id="WP_148069811.1">
    <property type="nucleotide sequence ID" value="NZ_VRZA01000007.1"/>
</dbReference>
<protein>
    <recommendedName>
        <fullName evidence="3">DUF1837 domain-containing protein</fullName>
    </recommendedName>
</protein>
<accession>A0A5C8ZTA6</accession>
<sequence>MPQDDNIAALEITGFPIDDDCVGSKWKVENEDQLARLIAIVIMGQAAQAAHIIDELLPAAPAFTTDALKQEAVIKFTVQEVAQTPRKGYPRIQRDGLIFEIISWIAAKQVSGDKCFLKDPHTSSTSQGLDGIMIELNEDGSEILKSTIFEDKCTDNPRDTFTQKVIPGFLDRHGNTRNAELIAAAATLIQLSGVSNVQAMSMVRKVIDNSSRQYRAGFALTQDFNTEEAQKALFKGYDKIKDINQEQRIGASLIVDGKLRDWFDALSTKIIAYIEQLDVEQD</sequence>